<reference evidence="4" key="1">
    <citation type="journal article" date="2013" name="Nature">
        <title>Draft genome of the wheat A-genome progenitor Triticum urartu.</title>
        <authorList>
            <person name="Ling H.Q."/>
            <person name="Zhao S."/>
            <person name="Liu D."/>
            <person name="Wang J."/>
            <person name="Sun H."/>
            <person name="Zhang C."/>
            <person name="Fan H."/>
            <person name="Li D."/>
            <person name="Dong L."/>
            <person name="Tao Y."/>
            <person name="Gao C."/>
            <person name="Wu H."/>
            <person name="Li Y."/>
            <person name="Cui Y."/>
            <person name="Guo X."/>
            <person name="Zheng S."/>
            <person name="Wang B."/>
            <person name="Yu K."/>
            <person name="Liang Q."/>
            <person name="Yang W."/>
            <person name="Lou X."/>
            <person name="Chen J."/>
            <person name="Feng M."/>
            <person name="Jian J."/>
            <person name="Zhang X."/>
            <person name="Luo G."/>
            <person name="Jiang Y."/>
            <person name="Liu J."/>
            <person name="Wang Z."/>
            <person name="Sha Y."/>
            <person name="Zhang B."/>
            <person name="Wu H."/>
            <person name="Tang D."/>
            <person name="Shen Q."/>
            <person name="Xue P."/>
            <person name="Zou S."/>
            <person name="Wang X."/>
            <person name="Liu X."/>
            <person name="Wang F."/>
            <person name="Yang Y."/>
            <person name="An X."/>
            <person name="Dong Z."/>
            <person name="Zhang K."/>
            <person name="Zhang X."/>
            <person name="Luo M.C."/>
            <person name="Dvorak J."/>
            <person name="Tong Y."/>
            <person name="Wang J."/>
            <person name="Yang H."/>
            <person name="Li Z."/>
            <person name="Wang D."/>
            <person name="Zhang A."/>
            <person name="Wang J."/>
        </authorList>
    </citation>
    <scope>NUCLEOTIDE SEQUENCE</scope>
    <source>
        <strain evidence="4">cv. G1812</strain>
    </source>
</reference>
<dbReference type="Pfam" id="PF04578">
    <property type="entry name" value="DUF594"/>
    <property type="match status" value="1"/>
</dbReference>
<feature type="transmembrane region" description="Helical" evidence="1">
    <location>
        <begin position="348"/>
        <end position="366"/>
    </location>
</feature>
<reference evidence="3" key="3">
    <citation type="submission" date="2022-06" db="UniProtKB">
        <authorList>
            <consortium name="EnsemblPlants"/>
        </authorList>
    </citation>
    <scope>IDENTIFICATION</scope>
</reference>
<dbReference type="Proteomes" id="UP000015106">
    <property type="component" value="Chromosome 5"/>
</dbReference>
<dbReference type="AlphaFoldDB" id="A0A8R7QJP4"/>
<reference evidence="3" key="2">
    <citation type="submission" date="2018-03" db="EMBL/GenBank/DDBJ databases">
        <title>The Triticum urartu genome reveals the dynamic nature of wheat genome evolution.</title>
        <authorList>
            <person name="Ling H."/>
            <person name="Ma B."/>
            <person name="Shi X."/>
            <person name="Liu H."/>
            <person name="Dong L."/>
            <person name="Sun H."/>
            <person name="Cao Y."/>
            <person name="Gao Q."/>
            <person name="Zheng S."/>
            <person name="Li Y."/>
            <person name="Yu Y."/>
            <person name="Du H."/>
            <person name="Qi M."/>
            <person name="Li Y."/>
            <person name="Yu H."/>
            <person name="Cui Y."/>
            <person name="Wang N."/>
            <person name="Chen C."/>
            <person name="Wu H."/>
            <person name="Zhao Y."/>
            <person name="Zhang J."/>
            <person name="Li Y."/>
            <person name="Zhou W."/>
            <person name="Zhang B."/>
            <person name="Hu W."/>
            <person name="Eijk M."/>
            <person name="Tang J."/>
            <person name="Witsenboer H."/>
            <person name="Zhao S."/>
            <person name="Li Z."/>
            <person name="Zhang A."/>
            <person name="Wang D."/>
            <person name="Liang C."/>
        </authorList>
    </citation>
    <scope>NUCLEOTIDE SEQUENCE [LARGE SCALE GENOMIC DNA]</scope>
    <source>
        <strain evidence="3">cv. G1812</strain>
    </source>
</reference>
<keyword evidence="1" id="KW-0812">Transmembrane</keyword>
<organism evidence="3 4">
    <name type="scientific">Triticum urartu</name>
    <name type="common">Red wild einkorn</name>
    <name type="synonym">Crithodium urartu</name>
    <dbReference type="NCBI Taxonomy" id="4572"/>
    <lineage>
        <taxon>Eukaryota</taxon>
        <taxon>Viridiplantae</taxon>
        <taxon>Streptophyta</taxon>
        <taxon>Embryophyta</taxon>
        <taxon>Tracheophyta</taxon>
        <taxon>Spermatophyta</taxon>
        <taxon>Magnoliopsida</taxon>
        <taxon>Liliopsida</taxon>
        <taxon>Poales</taxon>
        <taxon>Poaceae</taxon>
        <taxon>BOP clade</taxon>
        <taxon>Pooideae</taxon>
        <taxon>Triticodae</taxon>
        <taxon>Triticeae</taxon>
        <taxon>Triticinae</taxon>
        <taxon>Triticum</taxon>
    </lineage>
</organism>
<accession>A0A8R7QJP4</accession>
<protein>
    <recommendedName>
        <fullName evidence="2">DUF4220 domain-containing protein</fullName>
    </recommendedName>
</protein>
<feature type="transmembrane region" description="Helical" evidence="1">
    <location>
        <begin position="99"/>
        <end position="118"/>
    </location>
</feature>
<dbReference type="PANTHER" id="PTHR31325">
    <property type="entry name" value="OS01G0798800 PROTEIN-RELATED"/>
    <property type="match status" value="1"/>
</dbReference>
<dbReference type="Pfam" id="PF13968">
    <property type="entry name" value="DUF4220"/>
    <property type="match status" value="1"/>
</dbReference>
<feature type="transmembrane region" description="Helical" evidence="1">
    <location>
        <begin position="33"/>
        <end position="54"/>
    </location>
</feature>
<evidence type="ECO:0000313" key="3">
    <source>
        <dbReference type="EnsemblPlants" id="TuG1812G0500003414.01.T01.cds432661"/>
    </source>
</evidence>
<dbReference type="Gramene" id="TuG1812G0500003414.01.T01">
    <property type="protein sequence ID" value="TuG1812G0500003414.01.T01.cds432661"/>
    <property type="gene ID" value="TuG1812G0500003414.01"/>
</dbReference>
<evidence type="ECO:0000256" key="1">
    <source>
        <dbReference type="SAM" id="Phobius"/>
    </source>
</evidence>
<name>A0A8R7QJP4_TRIUA</name>
<keyword evidence="1" id="KW-0472">Membrane</keyword>
<feature type="domain" description="DUF4220" evidence="2">
    <location>
        <begin position="41"/>
        <end position="417"/>
    </location>
</feature>
<sequence>MWTYIKALIIVAVLALFLLHVLGSLRRRSSNKALHAIVLGVYTLSYTLVSYTIGLMQRSDMYVREFSVWAVCLLMLLGGTDNLMAYGLNDVDNWKSFHVRHLIQGAFVVFIVAVYGTASRVQGPLWAILAVNALQSCVRIKSMKMASKSHLLSKSVKPIVDHMQMQREGRLHVASGQRTNPDTMEGYRYVVAGEHLWKNNAGQPSNQSKDGNVDGITTVDQVWQCKGSLLSSKTGLRLKDVCLSMALSKMLNRRFAGYELAEAELEETRDFVFRGLLAFGDEPCERAFRVIGVELGFVYDLYYTRYPYLYHKARYFGLCLPVAMVTLCSWLTYQLFNKFKGDVSSPDTTVFLMAVVTFLEAFQLYLHMASGWFKVALIRSYIAGQSWCLPRMIIGLLLRLKTLQPWEGKLGQYSLLQHYDGTRRASTCLYFMTLCLVDKAKKGRKRGKLVKLSRQVKKAIVDSLLESKGDLTNGTRSLQKAGVYGRLSWACSPGDGMVTHTILVWHVATTICKQLEPATLGNDDKQRSQVASDLSGYCAYLVAFAPDLLPDHSFDAESMLDKCIKEACKLDLPRGAKKMKSKCEELMKISGTKEDSGAETLVRMGGRLARELTEEIQEPALRWKVLADFWAEMMLYVAPCEDARARAHLEALARGGEFITHLWALLTHAGVLKRCPAAGQDAV</sequence>
<dbReference type="EnsemblPlants" id="TuG1812G0500003414.01.T01">
    <property type="protein sequence ID" value="TuG1812G0500003414.01.T01.cds432661"/>
    <property type="gene ID" value="TuG1812G0500003414.01"/>
</dbReference>
<dbReference type="InterPro" id="IPR025315">
    <property type="entry name" value="DUF4220"/>
</dbReference>
<feature type="transmembrane region" description="Helical" evidence="1">
    <location>
        <begin position="66"/>
        <end position="87"/>
    </location>
</feature>
<feature type="transmembrane region" description="Helical" evidence="1">
    <location>
        <begin position="315"/>
        <end position="336"/>
    </location>
</feature>
<keyword evidence="4" id="KW-1185">Reference proteome</keyword>
<dbReference type="InterPro" id="IPR007658">
    <property type="entry name" value="DUF594"/>
</dbReference>
<evidence type="ECO:0000259" key="2">
    <source>
        <dbReference type="Pfam" id="PF13968"/>
    </source>
</evidence>
<proteinExistence type="predicted"/>
<keyword evidence="1" id="KW-1133">Transmembrane helix</keyword>
<evidence type="ECO:0000313" key="4">
    <source>
        <dbReference type="Proteomes" id="UP000015106"/>
    </source>
</evidence>